<evidence type="ECO:0000313" key="3">
    <source>
        <dbReference type="EMBL" id="NLR80230.1"/>
    </source>
</evidence>
<keyword evidence="4" id="KW-1185">Reference proteome</keyword>
<dbReference type="EMBL" id="JABAHZ010000003">
    <property type="protein sequence ID" value="NLR80230.1"/>
    <property type="molecule type" value="Genomic_DNA"/>
</dbReference>
<dbReference type="AlphaFoldDB" id="A0A847SAI3"/>
<feature type="compositionally biased region" description="Low complexity" evidence="1">
    <location>
        <begin position="217"/>
        <end position="231"/>
    </location>
</feature>
<accession>A0A847SAI3</accession>
<reference evidence="3 4" key="1">
    <citation type="submission" date="2020-04" db="EMBL/GenBank/DDBJ databases">
        <authorList>
            <person name="Yin C."/>
        </authorList>
    </citation>
    <scope>NUCLEOTIDE SEQUENCE [LARGE SCALE GENOMIC DNA]</scope>
    <source>
        <strain evidence="3 4">Ak56</strain>
    </source>
</reference>
<proteinExistence type="predicted"/>
<protein>
    <recommendedName>
        <fullName evidence="5">TIGR04222 domain-containing protein</fullName>
    </recommendedName>
</protein>
<evidence type="ECO:0000256" key="1">
    <source>
        <dbReference type="SAM" id="MobiDB-lite"/>
    </source>
</evidence>
<keyword evidence="2" id="KW-1133">Transmembrane helix</keyword>
<organism evidence="3 4">
    <name type="scientific">Chitinophaga eiseniae</name>
    <dbReference type="NCBI Taxonomy" id="634771"/>
    <lineage>
        <taxon>Bacteria</taxon>
        <taxon>Pseudomonadati</taxon>
        <taxon>Bacteroidota</taxon>
        <taxon>Chitinophagia</taxon>
        <taxon>Chitinophagales</taxon>
        <taxon>Chitinophagaceae</taxon>
        <taxon>Chitinophaga</taxon>
    </lineage>
</organism>
<dbReference type="RefSeq" id="WP_168739074.1">
    <property type="nucleotide sequence ID" value="NZ_JABAHZ010000003.1"/>
</dbReference>
<sequence>MKKQASFAALSTGSLLWQQISAFRLDDPQAALPFSRKLAREQRWDQAFTQRAIQEYKRFIYLCCISPGGASPSAIVDKVWHQHLLYTENYWIAFCEQTLGRYIHHYPSLGGPAEKKRHEAWQESTWKEYRRCFGEDPPAAFWLDEKVNFPSAVLATLSGLFRRVLTILFFFLLLLLFPGCNGASPTNFILFGFLVFWAVRTATSKPGKSSNDGGGSSCSSNCGSDSSSCSSGCGGGCGSGCGGCSGS</sequence>
<comment type="caution">
    <text evidence="3">The sequence shown here is derived from an EMBL/GenBank/DDBJ whole genome shotgun (WGS) entry which is preliminary data.</text>
</comment>
<keyword evidence="2" id="KW-0472">Membrane</keyword>
<evidence type="ECO:0008006" key="5">
    <source>
        <dbReference type="Google" id="ProtNLM"/>
    </source>
</evidence>
<feature type="transmembrane region" description="Helical" evidence="2">
    <location>
        <begin position="167"/>
        <end position="199"/>
    </location>
</feature>
<feature type="region of interest" description="Disordered" evidence="1">
    <location>
        <begin position="205"/>
        <end position="247"/>
    </location>
</feature>
<gene>
    <name evidence="3" type="ORF">HGH91_16485</name>
</gene>
<dbReference type="Proteomes" id="UP000552864">
    <property type="component" value="Unassembled WGS sequence"/>
</dbReference>
<feature type="compositionally biased region" description="Gly residues" evidence="1">
    <location>
        <begin position="232"/>
        <end position="247"/>
    </location>
</feature>
<evidence type="ECO:0000256" key="2">
    <source>
        <dbReference type="SAM" id="Phobius"/>
    </source>
</evidence>
<evidence type="ECO:0000313" key="4">
    <source>
        <dbReference type="Proteomes" id="UP000552864"/>
    </source>
</evidence>
<keyword evidence="2" id="KW-0812">Transmembrane</keyword>
<name>A0A847SAI3_9BACT</name>